<evidence type="ECO:0000313" key="6">
    <source>
        <dbReference type="EMBL" id="RKP01302.1"/>
    </source>
</evidence>
<dbReference type="Pfam" id="PF00264">
    <property type="entry name" value="Tyrosinase"/>
    <property type="match status" value="1"/>
</dbReference>
<proteinExistence type="predicted"/>
<dbReference type="SUPFAM" id="SSF50370">
    <property type="entry name" value="Ricin B-like lectins"/>
    <property type="match status" value="1"/>
</dbReference>
<feature type="region of interest" description="Disordered" evidence="3">
    <location>
        <begin position="60"/>
        <end position="127"/>
    </location>
</feature>
<dbReference type="GO" id="GO:0016491">
    <property type="term" value="F:oxidoreductase activity"/>
    <property type="evidence" value="ECO:0007669"/>
    <property type="project" value="InterPro"/>
</dbReference>
<accession>A0A4P9X7U9</accession>
<dbReference type="Proteomes" id="UP000274922">
    <property type="component" value="Unassembled WGS sequence"/>
</dbReference>
<dbReference type="Pfam" id="PF00652">
    <property type="entry name" value="Ricin_B_lectin"/>
    <property type="match status" value="1"/>
</dbReference>
<dbReference type="PANTHER" id="PTHR11474">
    <property type="entry name" value="TYROSINASE FAMILY MEMBER"/>
    <property type="match status" value="1"/>
</dbReference>
<dbReference type="PANTHER" id="PTHR11474:SF126">
    <property type="entry name" value="TYROSINASE-LIKE PROTEIN TYR-1-RELATED"/>
    <property type="match status" value="1"/>
</dbReference>
<evidence type="ECO:0000256" key="4">
    <source>
        <dbReference type="SAM" id="SignalP"/>
    </source>
</evidence>
<keyword evidence="7" id="KW-1185">Reference proteome</keyword>
<feature type="chain" id="PRO_5020784466" description="Tyrosinase copper-binding domain-containing protein" evidence="4">
    <location>
        <begin position="23"/>
        <end position="857"/>
    </location>
</feature>
<dbReference type="InterPro" id="IPR035992">
    <property type="entry name" value="Ricin_B-like_lectins"/>
</dbReference>
<protein>
    <recommendedName>
        <fullName evidence="5">Tyrosinase copper-binding domain-containing protein</fullName>
    </recommendedName>
</protein>
<gene>
    <name evidence="6" type="ORF">CXG81DRAFT_26015</name>
</gene>
<dbReference type="STRING" id="1555241.A0A4P9X7U9"/>
<organism evidence="6 7">
    <name type="scientific">Caulochytrium protostelioides</name>
    <dbReference type="NCBI Taxonomy" id="1555241"/>
    <lineage>
        <taxon>Eukaryota</taxon>
        <taxon>Fungi</taxon>
        <taxon>Fungi incertae sedis</taxon>
        <taxon>Chytridiomycota</taxon>
        <taxon>Chytridiomycota incertae sedis</taxon>
        <taxon>Chytridiomycetes</taxon>
        <taxon>Caulochytriales</taxon>
        <taxon>Caulochytriaceae</taxon>
        <taxon>Caulochytrium</taxon>
    </lineage>
</organism>
<dbReference type="AlphaFoldDB" id="A0A4P9X7U9"/>
<keyword evidence="4" id="KW-0732">Signal</keyword>
<name>A0A4P9X7U9_9FUNG</name>
<dbReference type="PRINTS" id="PR00092">
    <property type="entry name" value="TYROSINASE"/>
</dbReference>
<keyword evidence="1" id="KW-0479">Metal-binding</keyword>
<evidence type="ECO:0000256" key="2">
    <source>
        <dbReference type="ARBA" id="ARBA00023008"/>
    </source>
</evidence>
<dbReference type="InterPro" id="IPR008922">
    <property type="entry name" value="Di-copper_centre_dom_sf"/>
</dbReference>
<dbReference type="PROSITE" id="PS00498">
    <property type="entry name" value="TYROSINASE_2"/>
    <property type="match status" value="1"/>
</dbReference>
<dbReference type="Gene3D" id="1.10.1280.10">
    <property type="entry name" value="Di-copper center containing domain from catechol oxidase"/>
    <property type="match status" value="1"/>
</dbReference>
<dbReference type="OrthoDB" id="6132182at2759"/>
<evidence type="ECO:0000313" key="7">
    <source>
        <dbReference type="Proteomes" id="UP000274922"/>
    </source>
</evidence>
<sequence length="857" mass="89363">MWSTHLVLLLGLPSMVIYATAGAPPAAAGFYRRNFLSPSALGFGTAEAPLKLLDAIPQPLEEMVPPPPQAASSHPARHGDDRSAPAPRAASTPEVAAAAPPPPPAGAVPPPAAIPSPDTTAAPISATSASSSATAAATSTSAAAAAAQSSASTVPMPATGSWGPLRLSASDQCIEAGATAGASAAFVTCDGAKTAQAWQFAYGKLVSRVQQSRVPLCLSAAETEESGARLVMVACTTSELTALTSIRPDSAILLASSGLCVTSQGGHAVQMACDGAAAATQAFVTVAGGPLRTDTCTNVQTRREWRTLSDSERRAYIAAVETIRKQPSVLGHSSRYDDIVGFHAEALALIHTSGTLVEKDKQGTQFLVWHRAYLRLYEEALQSVDPSVTLPYWEWSSDAQKPLANTAMFGEGPTQFGTNGVGDETCVRDGFARLWTRTTPDTAPCLRRNHTDTVTLYDTETLKHTLDQATDYDQLRIGIEMYSHAVVHTAIGGTTGDMTFIPNSPSDPLFFLHHANVDYWWAVWQKKYPSRVQYNGWAVSAPGHTDVRPASMDDVVYGTSWTVRDAVTHAQGHGFCYQYADLEVPTAKTGGAGAIAPWPRRRRRAVLGGLGGLTSLTSAAAAPLGAVGDAVSGASAKGLLSSASSRATGMSNGDDLKYAVKGADDVTAYTGVEDGAKTVVRTPDEVADIVAPAGANAVNVIDNHVGSITNMASTMPGADAVSQIVRVARGLPIGGLLGTATGAVAGAGPTALVSTVTHLAGGMLSPVAMLAEARSLLNRTTPSGRVHPQPLPSAWVQHMGWCVDEIREGEHKLRSIADAIDMARGLLPFGWKLGVWPDQQPVDVEDDCDEDAGVPSY</sequence>
<reference evidence="7" key="1">
    <citation type="journal article" date="2018" name="Nat. Microbiol.">
        <title>Leveraging single-cell genomics to expand the fungal tree of life.</title>
        <authorList>
            <person name="Ahrendt S.R."/>
            <person name="Quandt C.A."/>
            <person name="Ciobanu D."/>
            <person name="Clum A."/>
            <person name="Salamov A."/>
            <person name="Andreopoulos B."/>
            <person name="Cheng J.F."/>
            <person name="Woyke T."/>
            <person name="Pelin A."/>
            <person name="Henrissat B."/>
            <person name="Reynolds N.K."/>
            <person name="Benny G.L."/>
            <person name="Smith M.E."/>
            <person name="James T.Y."/>
            <person name="Grigoriev I.V."/>
        </authorList>
    </citation>
    <scope>NUCLEOTIDE SEQUENCE [LARGE SCALE GENOMIC DNA]</scope>
    <source>
        <strain evidence="7">ATCC 52028</strain>
    </source>
</reference>
<keyword evidence="2" id="KW-0186">Copper</keyword>
<evidence type="ECO:0000256" key="3">
    <source>
        <dbReference type="SAM" id="MobiDB-lite"/>
    </source>
</evidence>
<feature type="compositionally biased region" description="Low complexity" evidence="3">
    <location>
        <begin position="115"/>
        <end position="127"/>
    </location>
</feature>
<dbReference type="EMBL" id="ML014177">
    <property type="protein sequence ID" value="RKP01302.1"/>
    <property type="molecule type" value="Genomic_DNA"/>
</dbReference>
<dbReference type="InterPro" id="IPR002227">
    <property type="entry name" value="Tyrosinase_Cu-bd"/>
</dbReference>
<dbReference type="InterPro" id="IPR000772">
    <property type="entry name" value="Ricin_B_lectin"/>
</dbReference>
<dbReference type="Gene3D" id="2.80.10.50">
    <property type="match status" value="1"/>
</dbReference>
<dbReference type="PROSITE" id="PS50231">
    <property type="entry name" value="RICIN_B_LECTIN"/>
    <property type="match status" value="1"/>
</dbReference>
<dbReference type="GO" id="GO:0046872">
    <property type="term" value="F:metal ion binding"/>
    <property type="evidence" value="ECO:0007669"/>
    <property type="project" value="UniProtKB-KW"/>
</dbReference>
<feature type="compositionally biased region" description="Pro residues" evidence="3">
    <location>
        <begin position="99"/>
        <end position="114"/>
    </location>
</feature>
<dbReference type="InterPro" id="IPR050316">
    <property type="entry name" value="Tyrosinase/Hemocyanin"/>
</dbReference>
<feature type="compositionally biased region" description="Low complexity" evidence="3">
    <location>
        <begin position="84"/>
        <end position="98"/>
    </location>
</feature>
<dbReference type="SUPFAM" id="SSF48056">
    <property type="entry name" value="Di-copper centre-containing domain"/>
    <property type="match status" value="1"/>
</dbReference>
<feature type="domain" description="Tyrosinase copper-binding" evidence="5">
    <location>
        <begin position="507"/>
        <end position="518"/>
    </location>
</feature>
<evidence type="ECO:0000256" key="1">
    <source>
        <dbReference type="ARBA" id="ARBA00022723"/>
    </source>
</evidence>
<evidence type="ECO:0000259" key="5">
    <source>
        <dbReference type="PROSITE" id="PS00498"/>
    </source>
</evidence>
<feature type="signal peptide" evidence="4">
    <location>
        <begin position="1"/>
        <end position="22"/>
    </location>
</feature>